<dbReference type="NCBIfam" id="TIGR02485">
    <property type="entry name" value="CobZ_N-term"/>
    <property type="match status" value="1"/>
</dbReference>
<evidence type="ECO:0000256" key="5">
    <source>
        <dbReference type="SAM" id="MobiDB-lite"/>
    </source>
</evidence>
<dbReference type="Proteomes" id="UP000006062">
    <property type="component" value="Chromosome"/>
</dbReference>
<dbReference type="STRING" id="765911.Thivi_1678"/>
<dbReference type="PANTHER" id="PTHR43400">
    <property type="entry name" value="FUMARATE REDUCTASE"/>
    <property type="match status" value="1"/>
</dbReference>
<keyword evidence="8" id="KW-1185">Reference proteome</keyword>
<evidence type="ECO:0000313" key="8">
    <source>
        <dbReference type="Proteomes" id="UP000006062"/>
    </source>
</evidence>
<dbReference type="InterPro" id="IPR050315">
    <property type="entry name" value="FAD-oxidoreductase_2"/>
</dbReference>
<dbReference type="InterPro" id="IPR012831">
    <property type="entry name" value="CobZ"/>
</dbReference>
<evidence type="ECO:0000256" key="3">
    <source>
        <dbReference type="ARBA" id="ARBA00022827"/>
    </source>
</evidence>
<evidence type="ECO:0000256" key="4">
    <source>
        <dbReference type="ARBA" id="ARBA00023002"/>
    </source>
</evidence>
<reference evidence="7 8" key="1">
    <citation type="submission" date="2012-06" db="EMBL/GenBank/DDBJ databases">
        <title>Complete sequence of Thiocystis violascens DSM 198.</title>
        <authorList>
            <consortium name="US DOE Joint Genome Institute"/>
            <person name="Lucas S."/>
            <person name="Han J."/>
            <person name="Lapidus A."/>
            <person name="Cheng J.-F."/>
            <person name="Goodwin L."/>
            <person name="Pitluck S."/>
            <person name="Peters L."/>
            <person name="Ovchinnikova G."/>
            <person name="Teshima H."/>
            <person name="Detter J.C."/>
            <person name="Han C."/>
            <person name="Tapia R."/>
            <person name="Land M."/>
            <person name="Hauser L."/>
            <person name="Kyrpides N."/>
            <person name="Ivanova N."/>
            <person name="Pagani I."/>
            <person name="Vogl K."/>
            <person name="Liu Z."/>
            <person name="Frigaard N.-U."/>
            <person name="Bryant D."/>
            <person name="Woyke T."/>
        </authorList>
    </citation>
    <scope>NUCLEOTIDE SEQUENCE [LARGE SCALE GENOMIC DNA]</scope>
    <source>
        <strain evidence="8">ATCC 17096 / DSM 198 / 6111</strain>
    </source>
</reference>
<keyword evidence="2" id="KW-0285">Flavoprotein</keyword>
<dbReference type="KEGG" id="tvi:Thivi_1678"/>
<dbReference type="SUPFAM" id="SSF56425">
    <property type="entry name" value="Succinate dehydrogenase/fumarate reductase flavoprotein, catalytic domain"/>
    <property type="match status" value="1"/>
</dbReference>
<dbReference type="AlphaFoldDB" id="I3Y9I4"/>
<dbReference type="InterPro" id="IPR027477">
    <property type="entry name" value="Succ_DH/fumarate_Rdtase_cat_sf"/>
</dbReference>
<comment type="cofactor">
    <cofactor evidence="1">
        <name>FAD</name>
        <dbReference type="ChEBI" id="CHEBI:57692"/>
    </cofactor>
</comment>
<dbReference type="InterPro" id="IPR036188">
    <property type="entry name" value="FAD/NAD-bd_sf"/>
</dbReference>
<sequence>MRAILPGLSPASGVLPTRPDVLVIGGGAAALCAAIAARRAGASVLLLEEAPRWLRGGNTRHSRNLRVMHESPSPLSVGVYPEAEFASDLQRATGGTTDPALARRLIQGSAEIADWLAGSGVLFQPTASGVLPPSRKTAFLLGGGTAMVNALYATAERLGVMIRYDCAVRDPRIGQGHLERIHCQQGSGTWALQPRAAIVCCGGSQANRDWLRDQWGNAAEGFINRGTPFATGEVLHALLRQGALPVGDPRGAYLVAVDARSPSDDGGIVTRVRCMPAGIVVDTHGRRIHDEGGDTASTRYALWGQRLAACPGQIAYLILDARGLRKAPPSLYPPLAADSIGGLAARLEIPAATLAETVARYNAAVRPPAAGADDSDWRTDGLEPPKSRHARPLIEPPFGAWPMRPGITFTYFGIAVDADTRVRLHDGGTVENLFAAGMIMAPNLIGRGYVSGLALTIGCVFGRIAGAEAARHARG</sequence>
<evidence type="ECO:0000256" key="2">
    <source>
        <dbReference type="ARBA" id="ARBA00022630"/>
    </source>
</evidence>
<accession>I3Y9I4</accession>
<dbReference type="InterPro" id="IPR003953">
    <property type="entry name" value="FAD-dep_OxRdtase_2_FAD-bd"/>
</dbReference>
<dbReference type="Pfam" id="PF00890">
    <property type="entry name" value="FAD_binding_2"/>
    <property type="match status" value="1"/>
</dbReference>
<evidence type="ECO:0000256" key="1">
    <source>
        <dbReference type="ARBA" id="ARBA00001974"/>
    </source>
</evidence>
<dbReference type="RefSeq" id="WP_014778113.1">
    <property type="nucleotide sequence ID" value="NC_018012.1"/>
</dbReference>
<dbReference type="SUPFAM" id="SSF51905">
    <property type="entry name" value="FAD/NAD(P)-binding domain"/>
    <property type="match status" value="1"/>
</dbReference>
<keyword evidence="4" id="KW-0560">Oxidoreductase</keyword>
<gene>
    <name evidence="7" type="ordered locus">Thivi_1678</name>
</gene>
<dbReference type="NCBIfam" id="NF006130">
    <property type="entry name" value="PRK08274.1"/>
    <property type="match status" value="1"/>
</dbReference>
<dbReference type="PANTHER" id="PTHR43400:SF7">
    <property type="entry name" value="FAD-DEPENDENT OXIDOREDUCTASE 2 FAD BINDING DOMAIN-CONTAINING PROTEIN"/>
    <property type="match status" value="1"/>
</dbReference>
<dbReference type="Gene3D" id="3.50.50.60">
    <property type="entry name" value="FAD/NAD(P)-binding domain"/>
    <property type="match status" value="1"/>
</dbReference>
<dbReference type="HOGENOM" id="CLU_011398_4_6_6"/>
<feature type="region of interest" description="Disordered" evidence="5">
    <location>
        <begin position="368"/>
        <end position="389"/>
    </location>
</feature>
<protein>
    <submittedName>
        <fullName evidence="7">Precorrin 3B synthase CobZ</fullName>
    </submittedName>
</protein>
<feature type="compositionally biased region" description="Basic and acidic residues" evidence="5">
    <location>
        <begin position="375"/>
        <end position="386"/>
    </location>
</feature>
<organism evidence="7 8">
    <name type="scientific">Thiocystis violascens (strain ATCC 17096 / DSM 198 / 6111)</name>
    <name type="common">Chromatium violascens</name>
    <dbReference type="NCBI Taxonomy" id="765911"/>
    <lineage>
        <taxon>Bacteria</taxon>
        <taxon>Pseudomonadati</taxon>
        <taxon>Pseudomonadota</taxon>
        <taxon>Gammaproteobacteria</taxon>
        <taxon>Chromatiales</taxon>
        <taxon>Chromatiaceae</taxon>
        <taxon>Thiocystis</taxon>
    </lineage>
</organism>
<evidence type="ECO:0000259" key="6">
    <source>
        <dbReference type="Pfam" id="PF00890"/>
    </source>
</evidence>
<proteinExistence type="predicted"/>
<feature type="domain" description="FAD-dependent oxidoreductase 2 FAD-binding" evidence="6">
    <location>
        <begin position="20"/>
        <end position="440"/>
    </location>
</feature>
<dbReference type="eggNOG" id="COG1053">
    <property type="taxonomic scope" value="Bacteria"/>
</dbReference>
<keyword evidence="3" id="KW-0274">FAD</keyword>
<evidence type="ECO:0000313" key="7">
    <source>
        <dbReference type="EMBL" id="AFL73652.1"/>
    </source>
</evidence>
<dbReference type="EMBL" id="CP003154">
    <property type="protein sequence ID" value="AFL73652.1"/>
    <property type="molecule type" value="Genomic_DNA"/>
</dbReference>
<name>I3Y9I4_THIV6</name>
<dbReference type="Gene3D" id="3.90.700.10">
    <property type="entry name" value="Succinate dehydrogenase/fumarate reductase flavoprotein, catalytic domain"/>
    <property type="match status" value="1"/>
</dbReference>
<dbReference type="GO" id="GO:0016491">
    <property type="term" value="F:oxidoreductase activity"/>
    <property type="evidence" value="ECO:0007669"/>
    <property type="project" value="UniProtKB-KW"/>
</dbReference>